<comment type="caution">
    <text evidence="1">The sequence shown here is derived from an EMBL/GenBank/DDBJ whole genome shotgun (WGS) entry which is preliminary data.</text>
</comment>
<proteinExistence type="predicted"/>
<dbReference type="Proteomes" id="UP001055072">
    <property type="component" value="Unassembled WGS sequence"/>
</dbReference>
<evidence type="ECO:0000313" key="2">
    <source>
        <dbReference type="Proteomes" id="UP001055072"/>
    </source>
</evidence>
<name>A0ACB8UBP2_9APHY</name>
<protein>
    <submittedName>
        <fullName evidence="1">Uncharacterized protein</fullName>
    </submittedName>
</protein>
<reference evidence="1" key="1">
    <citation type="journal article" date="2021" name="Environ. Microbiol.">
        <title>Gene family expansions and transcriptome signatures uncover fungal adaptations to wood decay.</title>
        <authorList>
            <person name="Hage H."/>
            <person name="Miyauchi S."/>
            <person name="Viragh M."/>
            <person name="Drula E."/>
            <person name="Min B."/>
            <person name="Chaduli D."/>
            <person name="Navarro D."/>
            <person name="Favel A."/>
            <person name="Norest M."/>
            <person name="Lesage-Meessen L."/>
            <person name="Balint B."/>
            <person name="Merenyi Z."/>
            <person name="de Eugenio L."/>
            <person name="Morin E."/>
            <person name="Martinez A.T."/>
            <person name="Baldrian P."/>
            <person name="Stursova M."/>
            <person name="Martinez M.J."/>
            <person name="Novotny C."/>
            <person name="Magnuson J.K."/>
            <person name="Spatafora J.W."/>
            <person name="Maurice S."/>
            <person name="Pangilinan J."/>
            <person name="Andreopoulos W."/>
            <person name="LaButti K."/>
            <person name="Hundley H."/>
            <person name="Na H."/>
            <person name="Kuo A."/>
            <person name="Barry K."/>
            <person name="Lipzen A."/>
            <person name="Henrissat B."/>
            <person name="Riley R."/>
            <person name="Ahrendt S."/>
            <person name="Nagy L.G."/>
            <person name="Grigoriev I.V."/>
            <person name="Martin F."/>
            <person name="Rosso M.N."/>
        </authorList>
    </citation>
    <scope>NUCLEOTIDE SEQUENCE</scope>
    <source>
        <strain evidence="1">CBS 384.51</strain>
    </source>
</reference>
<dbReference type="EMBL" id="MU274905">
    <property type="protein sequence ID" value="KAI0091619.1"/>
    <property type="molecule type" value="Genomic_DNA"/>
</dbReference>
<keyword evidence="2" id="KW-1185">Reference proteome</keyword>
<gene>
    <name evidence="1" type="ORF">BDY19DRAFT_636107</name>
</gene>
<evidence type="ECO:0000313" key="1">
    <source>
        <dbReference type="EMBL" id="KAI0091619.1"/>
    </source>
</evidence>
<organism evidence="1 2">
    <name type="scientific">Irpex rosettiformis</name>
    <dbReference type="NCBI Taxonomy" id="378272"/>
    <lineage>
        <taxon>Eukaryota</taxon>
        <taxon>Fungi</taxon>
        <taxon>Dikarya</taxon>
        <taxon>Basidiomycota</taxon>
        <taxon>Agaricomycotina</taxon>
        <taxon>Agaricomycetes</taxon>
        <taxon>Polyporales</taxon>
        <taxon>Irpicaceae</taxon>
        <taxon>Irpex</taxon>
    </lineage>
</organism>
<sequence length="56" mass="6418">MRVLWGLLLDSLVLPFFSSVGRRFLRWSTTKFTALINVLVPAYLVYSTSTFADFLS</sequence>
<accession>A0ACB8UBP2</accession>